<evidence type="ECO:0000256" key="1">
    <source>
        <dbReference type="SAM" id="MobiDB-lite"/>
    </source>
</evidence>
<organism evidence="2 3">
    <name type="scientific">Trypanosoma brucei gambiense (strain MHOM/CI/86/DAL972)</name>
    <dbReference type="NCBI Taxonomy" id="679716"/>
    <lineage>
        <taxon>Eukaryota</taxon>
        <taxon>Discoba</taxon>
        <taxon>Euglenozoa</taxon>
        <taxon>Kinetoplastea</taxon>
        <taxon>Metakinetoplastina</taxon>
        <taxon>Trypanosomatida</taxon>
        <taxon>Trypanosomatidae</taxon>
        <taxon>Trypanosoma</taxon>
    </lineage>
</organism>
<name>D0A4L1_TRYB9</name>
<gene>
    <name evidence="2" type="ORF">TbgDal_X13010</name>
</gene>
<dbReference type="KEGG" id="tbg:TbgDal_X13010"/>
<dbReference type="GeneID" id="23864497"/>
<proteinExistence type="predicted"/>
<dbReference type="RefSeq" id="XP_011778469.1">
    <property type="nucleotide sequence ID" value="XM_011780167.1"/>
</dbReference>
<reference evidence="3" key="1">
    <citation type="journal article" date="2010" name="PLoS Negl. Trop. Dis.">
        <title>The genome sequence of Trypanosoma brucei gambiense, causative agent of chronic human african trypanosomiasis.</title>
        <authorList>
            <person name="Jackson A.P."/>
            <person name="Sanders M."/>
            <person name="Berry A."/>
            <person name="McQuillan J."/>
            <person name="Aslett M.A."/>
            <person name="Quail M.A."/>
            <person name="Chukualim B."/>
            <person name="Capewell P."/>
            <person name="MacLeod A."/>
            <person name="Melville S.E."/>
            <person name="Gibson W."/>
            <person name="Barry J.D."/>
            <person name="Berriman M."/>
            <person name="Hertz-Fowler C."/>
        </authorList>
    </citation>
    <scope>NUCLEOTIDE SEQUENCE [LARGE SCALE GENOMIC DNA]</scope>
    <source>
        <strain evidence="3">MHOM/CI/86/DAL972</strain>
    </source>
</reference>
<dbReference type="OrthoDB" id="272647at2759"/>
<dbReference type="Proteomes" id="UP000002316">
    <property type="component" value="Chromosome 10"/>
</dbReference>
<feature type="compositionally biased region" description="Polar residues" evidence="1">
    <location>
        <begin position="90"/>
        <end position="114"/>
    </location>
</feature>
<feature type="region of interest" description="Disordered" evidence="1">
    <location>
        <begin position="90"/>
        <end position="136"/>
    </location>
</feature>
<sequence>MKLYNYQYFFLHFKCCDDYVYRLCGFVFSRHFLSSSLFGCFFHFCVCSLPPAAPLSRSVSALPVCDCAYHSVRCCKLMGLRDLDRVRVTPSTATGTSSGVAGPATPSTTKTSGVATPPVVDDETPLSTEGGSSTGREESFVVGMGILCMGAFTIYSAWRSSRRGSPQLLWGGEGRRLLNGGENTTLGATGAKTNFKPKLVLVNFPRKLRGQLQHCLSPLVSTDEVELVDAPVVFYHEATELTAGNVASVVRREVLAAFDELERTPCVVYHSAIAVDGGALDPFWSARRAVDASRGRAFHECHCIGYTVDGSRVEVLEHDVHGKVASTLSEEAFACPGTAHGLSGVSEALRHHFSVTPDTFSTQRTECLDHGKHFKPCTSHDPNGGSCSSAVRTLWLSAAPLFSMFAAALRFSRSEFDGWHYLSERRTGSQLLPWLRNVLKWGKPKGERPVEGGHEVEGVQEKGSLMLEITISQDVSTLRGAGCDALREVLVGAYGNKDSGQCKGVRIGISPQMKGGGAVVSCYFPSSLSVFQALRESWRVVSFVAHATFDVVSFRLLAPVIIDSSGAGVPVVDTSETSVPTPMFPRSRQDLEACPSFFSSTQYFCTLSGETFLDSEEAFRRMREGNARDLHYVIVEYSTNDLVV</sequence>
<evidence type="ECO:0000313" key="3">
    <source>
        <dbReference type="Proteomes" id="UP000002316"/>
    </source>
</evidence>
<accession>D0A4L1</accession>
<dbReference type="EMBL" id="FN554973">
    <property type="protein sequence ID" value="CBH16205.1"/>
    <property type="molecule type" value="Genomic_DNA"/>
</dbReference>
<evidence type="ECO:0000313" key="2">
    <source>
        <dbReference type="EMBL" id="CBH16205.1"/>
    </source>
</evidence>
<dbReference type="AlphaFoldDB" id="D0A4L1"/>
<protein>
    <submittedName>
        <fullName evidence="2">Uncharacterized protein</fullName>
    </submittedName>
</protein>
<dbReference type="VEuPathDB" id="TriTrypDB:Tbg972.10.13010"/>